<dbReference type="Proteomes" id="UP001149163">
    <property type="component" value="Unassembled WGS sequence"/>
</dbReference>
<feature type="compositionally biased region" description="Polar residues" evidence="2">
    <location>
        <begin position="60"/>
        <end position="70"/>
    </location>
</feature>
<dbReference type="OrthoDB" id="3553547at2759"/>
<feature type="region of interest" description="Disordered" evidence="2">
    <location>
        <begin position="91"/>
        <end position="110"/>
    </location>
</feature>
<gene>
    <name evidence="3" type="ORF">N7482_003990</name>
</gene>
<evidence type="ECO:0000313" key="4">
    <source>
        <dbReference type="Proteomes" id="UP001149163"/>
    </source>
</evidence>
<feature type="region of interest" description="Disordered" evidence="2">
    <location>
        <begin position="27"/>
        <end position="86"/>
    </location>
</feature>
<dbReference type="GeneID" id="81425291"/>
<accession>A0A9W9I5S1</accession>
<dbReference type="RefSeq" id="XP_056544857.1">
    <property type="nucleotide sequence ID" value="XM_056686115.1"/>
</dbReference>
<feature type="coiled-coil region" evidence="1">
    <location>
        <begin position="297"/>
        <end position="356"/>
    </location>
</feature>
<evidence type="ECO:0000256" key="1">
    <source>
        <dbReference type="SAM" id="Coils"/>
    </source>
</evidence>
<evidence type="ECO:0000256" key="2">
    <source>
        <dbReference type="SAM" id="MobiDB-lite"/>
    </source>
</evidence>
<organism evidence="3 4">
    <name type="scientific">Penicillium canariense</name>
    <dbReference type="NCBI Taxonomy" id="189055"/>
    <lineage>
        <taxon>Eukaryota</taxon>
        <taxon>Fungi</taxon>
        <taxon>Dikarya</taxon>
        <taxon>Ascomycota</taxon>
        <taxon>Pezizomycotina</taxon>
        <taxon>Eurotiomycetes</taxon>
        <taxon>Eurotiomycetidae</taxon>
        <taxon>Eurotiales</taxon>
        <taxon>Aspergillaceae</taxon>
        <taxon>Penicillium</taxon>
    </lineage>
</organism>
<evidence type="ECO:0000313" key="3">
    <source>
        <dbReference type="EMBL" id="KAJ5168396.1"/>
    </source>
</evidence>
<proteinExistence type="predicted"/>
<feature type="compositionally biased region" description="Polar residues" evidence="2">
    <location>
        <begin position="31"/>
        <end position="47"/>
    </location>
</feature>
<reference evidence="3" key="1">
    <citation type="submission" date="2022-11" db="EMBL/GenBank/DDBJ databases">
        <authorList>
            <person name="Petersen C."/>
        </authorList>
    </citation>
    <scope>NUCLEOTIDE SEQUENCE</scope>
    <source>
        <strain evidence="3">IBT 26290</strain>
    </source>
</reference>
<keyword evidence="4" id="KW-1185">Reference proteome</keyword>
<protein>
    <submittedName>
        <fullName evidence="3">Uncharacterized protein</fullName>
    </submittedName>
</protein>
<name>A0A9W9I5S1_9EURO</name>
<sequence>MASWPGTLTTRLSLAPFGVRGSDTRSEVYARNSNPNPNPTLGDSSPVQWGPRWSNDDRVLSSTASGTLQPVSPHLSGASPPRTTFTAPIFGINEAEDGGPSGNFGNDSKARNIENQRNQSLPSSQHSYPLENGPPACDNSVKLTELLKEVVTLQEEVAFTRVRARDFRRALRHKREEEDDLRLALRNRLNLIAPDAMHEELTTIHIAIQELQAVTEAYQVLESDYHKFEDELGQRESSLDKRMTRLNHILRKHASLITQQPDAIDSDSDVLPDSLSTGNVNQLSPKVAEYLSLVGEVRMLRDRRSELESEYLNLIDQRELRERIGISLDHEALAFLAGYNEERAKTEAELDMALRRAKAHPEHNNHDEAAGLDEQWKLVVKDFLPTSPEDQPLQDPLRMTEFEDRSPFFEERRAVPLNKTTFVNRWLLHRLRHSSFEMLRYKSDPELLDLMGQGWDGDSISQMALMLWFRDETARMVGVRSTSAG</sequence>
<dbReference type="EMBL" id="JAPQKN010000002">
    <property type="protein sequence ID" value="KAJ5168396.1"/>
    <property type="molecule type" value="Genomic_DNA"/>
</dbReference>
<keyword evidence="1" id="KW-0175">Coiled coil</keyword>
<dbReference type="AlphaFoldDB" id="A0A9W9I5S1"/>
<comment type="caution">
    <text evidence="3">The sequence shown here is derived from an EMBL/GenBank/DDBJ whole genome shotgun (WGS) entry which is preliminary data.</text>
</comment>
<reference evidence="3" key="2">
    <citation type="journal article" date="2023" name="IMA Fungus">
        <title>Comparative genomic study of the Penicillium genus elucidates a diverse pangenome and 15 lateral gene transfer events.</title>
        <authorList>
            <person name="Petersen C."/>
            <person name="Sorensen T."/>
            <person name="Nielsen M.R."/>
            <person name="Sondergaard T.E."/>
            <person name="Sorensen J.L."/>
            <person name="Fitzpatrick D.A."/>
            <person name="Frisvad J.C."/>
            <person name="Nielsen K.L."/>
        </authorList>
    </citation>
    <scope>NUCLEOTIDE SEQUENCE</scope>
    <source>
        <strain evidence="3">IBT 26290</strain>
    </source>
</reference>